<reference evidence="2 3" key="1">
    <citation type="submission" date="2019-05" db="EMBL/GenBank/DDBJ databases">
        <title>Emergence of the Ug99 lineage of the wheat stem rust pathogen through somatic hybridization.</title>
        <authorList>
            <person name="Li F."/>
            <person name="Upadhyaya N.M."/>
            <person name="Sperschneider J."/>
            <person name="Matny O."/>
            <person name="Nguyen-Phuc H."/>
            <person name="Mago R."/>
            <person name="Raley C."/>
            <person name="Miller M.E."/>
            <person name="Silverstein K.A.T."/>
            <person name="Henningsen E."/>
            <person name="Hirsch C.D."/>
            <person name="Visser B."/>
            <person name="Pretorius Z.A."/>
            <person name="Steffenson B.J."/>
            <person name="Schwessinger B."/>
            <person name="Dodds P.N."/>
            <person name="Figueroa M."/>
        </authorList>
    </citation>
    <scope>NUCLEOTIDE SEQUENCE [LARGE SCALE GENOMIC DNA]</scope>
    <source>
        <strain evidence="2 3">Ug99</strain>
    </source>
</reference>
<feature type="compositionally biased region" description="Polar residues" evidence="1">
    <location>
        <begin position="52"/>
        <end position="62"/>
    </location>
</feature>
<dbReference type="EMBL" id="VDEP01000274">
    <property type="protein sequence ID" value="KAA1113902.1"/>
    <property type="molecule type" value="Genomic_DNA"/>
</dbReference>
<feature type="compositionally biased region" description="Low complexity" evidence="1">
    <location>
        <begin position="31"/>
        <end position="45"/>
    </location>
</feature>
<feature type="region of interest" description="Disordered" evidence="1">
    <location>
        <begin position="30"/>
        <end position="62"/>
    </location>
</feature>
<evidence type="ECO:0000313" key="3">
    <source>
        <dbReference type="Proteomes" id="UP000325313"/>
    </source>
</evidence>
<evidence type="ECO:0000313" key="2">
    <source>
        <dbReference type="EMBL" id="KAA1113902.1"/>
    </source>
</evidence>
<protein>
    <submittedName>
        <fullName evidence="2">Uncharacterized protein</fullName>
    </submittedName>
</protein>
<comment type="caution">
    <text evidence="2">The sequence shown here is derived from an EMBL/GenBank/DDBJ whole genome shotgun (WGS) entry which is preliminary data.</text>
</comment>
<dbReference type="Proteomes" id="UP000325313">
    <property type="component" value="Unassembled WGS sequence"/>
</dbReference>
<organism evidence="2 3">
    <name type="scientific">Puccinia graminis f. sp. tritici</name>
    <dbReference type="NCBI Taxonomy" id="56615"/>
    <lineage>
        <taxon>Eukaryota</taxon>
        <taxon>Fungi</taxon>
        <taxon>Dikarya</taxon>
        <taxon>Basidiomycota</taxon>
        <taxon>Pucciniomycotina</taxon>
        <taxon>Pucciniomycetes</taxon>
        <taxon>Pucciniales</taxon>
        <taxon>Pucciniaceae</taxon>
        <taxon>Puccinia</taxon>
    </lineage>
</organism>
<dbReference type="AlphaFoldDB" id="A0A5B0QL93"/>
<sequence length="136" mass="15134">MLLLNTDYSFDHSPFVPKLLRLQCPFHKPLSSISSSSTSESSSQTSKRDSSRLQLLDSQTYRTPQLYPSLSAQEAPKLLTPTRKTLHSQAPSILSNQSLHLHPTSDCFTRLISAQDTDSSSLVESAAIVNLLRTFR</sequence>
<name>A0A5B0QL93_PUCGR</name>
<gene>
    <name evidence="2" type="ORF">PGTUg99_013511</name>
</gene>
<proteinExistence type="predicted"/>
<accession>A0A5B0QL93</accession>
<evidence type="ECO:0000256" key="1">
    <source>
        <dbReference type="SAM" id="MobiDB-lite"/>
    </source>
</evidence>